<evidence type="ECO:0000313" key="2">
    <source>
        <dbReference type="Proteomes" id="UP000008367"/>
    </source>
</evidence>
<accession>A0A454CNQ1</accession>
<name>A0A454CNQ1_VIBHA</name>
<protein>
    <submittedName>
        <fullName evidence="1">Uncharacterized protein</fullName>
    </submittedName>
</protein>
<dbReference type="EMBL" id="AJSR01002715">
    <property type="protein sequence ID" value="EKM28027.1"/>
    <property type="molecule type" value="Genomic_DNA"/>
</dbReference>
<gene>
    <name evidence="1" type="ORF">VCHENC02_6033</name>
</gene>
<comment type="caution">
    <text evidence="1">The sequence shown here is derived from an EMBL/GenBank/DDBJ whole genome shotgun (WGS) entry which is preliminary data.</text>
</comment>
<evidence type="ECO:0000313" key="1">
    <source>
        <dbReference type="EMBL" id="EKM28027.1"/>
    </source>
</evidence>
<proteinExistence type="predicted"/>
<dbReference type="Proteomes" id="UP000008367">
    <property type="component" value="Unassembled WGS sequence"/>
</dbReference>
<dbReference type="AlphaFoldDB" id="A0A454CNQ1"/>
<sequence>MCVMHILAFCGRYSNDKSRAGKALKFQAQLAGLKNEGSQ</sequence>
<organism evidence="1 2">
    <name type="scientific">Vibrio harveyi</name>
    <name type="common">Beneckea harveyi</name>
    <dbReference type="NCBI Taxonomy" id="669"/>
    <lineage>
        <taxon>Bacteria</taxon>
        <taxon>Pseudomonadati</taxon>
        <taxon>Pseudomonadota</taxon>
        <taxon>Gammaproteobacteria</taxon>
        <taxon>Vibrionales</taxon>
        <taxon>Vibrionaceae</taxon>
        <taxon>Vibrio</taxon>
    </lineage>
</organism>
<reference evidence="1 2" key="1">
    <citation type="submission" date="2012-10" db="EMBL/GenBank/DDBJ databases">
        <title>Genome sequence of Vibrio Cholerae HENC-02.</title>
        <authorList>
            <person name="Eppinger M."/>
            <person name="Hasan N.A."/>
            <person name="Sengamalay N."/>
            <person name="Hine E."/>
            <person name="Su Q."/>
            <person name="Daugherty S.C."/>
            <person name="Young S."/>
            <person name="Sadzewicz L."/>
            <person name="Tallon L."/>
            <person name="Cebula T.A."/>
            <person name="Ravel J."/>
            <person name="Colwell R.R."/>
        </authorList>
    </citation>
    <scope>NUCLEOTIDE SEQUENCE [LARGE SCALE GENOMIC DNA]</scope>
    <source>
        <strain evidence="1 2">HENC-02</strain>
    </source>
</reference>